<dbReference type="AlphaFoldDB" id="A0A0F7KR06"/>
<evidence type="ECO:0000259" key="1">
    <source>
        <dbReference type="Pfam" id="PF07811"/>
    </source>
</evidence>
<dbReference type="Proteomes" id="UP000034392">
    <property type="component" value="Chromosome"/>
</dbReference>
<dbReference type="STRING" id="1267766.WYH_00472"/>
<accession>A0A0F7KR06</accession>
<gene>
    <name evidence="2" type="ORF">WYH_00472</name>
</gene>
<dbReference type="Pfam" id="PF07811">
    <property type="entry name" value="TadE"/>
    <property type="match status" value="1"/>
</dbReference>
<feature type="domain" description="TadE-like" evidence="1">
    <location>
        <begin position="27"/>
        <end position="68"/>
    </location>
</feature>
<evidence type="ECO:0000313" key="3">
    <source>
        <dbReference type="Proteomes" id="UP000034392"/>
    </source>
</evidence>
<dbReference type="InterPro" id="IPR012495">
    <property type="entry name" value="TadE-like_dom"/>
</dbReference>
<name>A0A0F7KR06_9SPHN</name>
<proteinExistence type="predicted"/>
<protein>
    <recommendedName>
        <fullName evidence="1">TadE-like domain-containing protein</fullName>
    </recommendedName>
</protein>
<dbReference type="KEGG" id="aay:WYH_00472"/>
<sequence length="230" mass="24931">MRTMRKPGKLLPRLPRLSRTLARDETGISMVEFALCLPVIIGLGMGGMEIANMTSANMQVSQLALSVADNASRLGQTDNSAVAPTVAETDIDALMFGAMEQGSSLNFEDNGRIILSSLEKDPVTDKQYIHWQRCAGDLNERSDYGNDSDMNGLNGTEIPYGLGQTGRRVMAGDNQAVMFVEVFYRYTPLFPGVIVDEMQFKKEAAFIVRDDRNLTGGGGDGLSGTTTSTC</sequence>
<dbReference type="PATRIC" id="fig|1267766.3.peg.477"/>
<evidence type="ECO:0000313" key="2">
    <source>
        <dbReference type="EMBL" id="AKH41531.1"/>
    </source>
</evidence>
<dbReference type="EMBL" id="CP011452">
    <property type="protein sequence ID" value="AKH41531.1"/>
    <property type="molecule type" value="Genomic_DNA"/>
</dbReference>
<organism evidence="2 3">
    <name type="scientific">Croceibacterium atlanticum</name>
    <dbReference type="NCBI Taxonomy" id="1267766"/>
    <lineage>
        <taxon>Bacteria</taxon>
        <taxon>Pseudomonadati</taxon>
        <taxon>Pseudomonadota</taxon>
        <taxon>Alphaproteobacteria</taxon>
        <taxon>Sphingomonadales</taxon>
        <taxon>Erythrobacteraceae</taxon>
        <taxon>Croceibacterium</taxon>
    </lineage>
</organism>
<keyword evidence="3" id="KW-1185">Reference proteome</keyword>
<reference evidence="2" key="1">
    <citation type="submission" date="2015-05" db="EMBL/GenBank/DDBJ databases">
        <title>The complete genome of Altererythrobacter atlanticus strain 26DY36.</title>
        <authorList>
            <person name="Wu Y.-H."/>
            <person name="Cheng H."/>
            <person name="Wu X.-W."/>
        </authorList>
    </citation>
    <scope>NUCLEOTIDE SEQUENCE [LARGE SCALE GENOMIC DNA]</scope>
    <source>
        <strain evidence="2">26DY36</strain>
    </source>
</reference>